<dbReference type="RefSeq" id="WP_346122051.1">
    <property type="nucleotide sequence ID" value="NZ_BAABGU010000024.1"/>
</dbReference>
<dbReference type="InterPro" id="IPR002110">
    <property type="entry name" value="Ankyrin_rpt"/>
</dbReference>
<dbReference type="SMART" id="SM00248">
    <property type="entry name" value="ANK"/>
    <property type="match status" value="4"/>
</dbReference>
<dbReference type="EMBL" id="BAABGU010000024">
    <property type="protein sequence ID" value="GAA4574648.1"/>
    <property type="molecule type" value="Genomic_DNA"/>
</dbReference>
<keyword evidence="5" id="KW-1185">Reference proteome</keyword>
<proteinExistence type="predicted"/>
<dbReference type="SUPFAM" id="SSF48403">
    <property type="entry name" value="Ankyrin repeat"/>
    <property type="match status" value="1"/>
</dbReference>
<keyword evidence="1" id="KW-0677">Repeat</keyword>
<dbReference type="PROSITE" id="PS50297">
    <property type="entry name" value="ANK_REP_REGION"/>
    <property type="match status" value="1"/>
</dbReference>
<organism evidence="4 5">
    <name type="scientific">Micromonospora coerulea</name>
    <dbReference type="NCBI Taxonomy" id="47856"/>
    <lineage>
        <taxon>Bacteria</taxon>
        <taxon>Bacillati</taxon>
        <taxon>Actinomycetota</taxon>
        <taxon>Actinomycetes</taxon>
        <taxon>Micromonosporales</taxon>
        <taxon>Micromonosporaceae</taxon>
        <taxon>Micromonospora</taxon>
    </lineage>
</organism>
<evidence type="ECO:0008006" key="6">
    <source>
        <dbReference type="Google" id="ProtNLM"/>
    </source>
</evidence>
<dbReference type="Pfam" id="PF00023">
    <property type="entry name" value="Ank"/>
    <property type="match status" value="1"/>
</dbReference>
<dbReference type="PANTHER" id="PTHR24201">
    <property type="entry name" value="ANK_REP_REGION DOMAIN-CONTAINING PROTEIN"/>
    <property type="match status" value="1"/>
</dbReference>
<sequence>MRADEPLAAELTAAIVDGEVERLARLLREHPHLATEPVEDRDGGVRSPLHLLADAPGHRPRAAETVRVLVAAGAPLEAPAAGMWHLERPLHWAASNDDVVLVDALLDAGADIEAPGSSIDGGPPLSCAVGYGQWRAARRLVERGARTELWHAAAVGPLPVVARLAEATTDLNGPLWNACRAGRLDAAKLLVARGASPGWRAPWSGRTAADAARSSGNEELIAWLAARPR</sequence>
<evidence type="ECO:0000256" key="2">
    <source>
        <dbReference type="ARBA" id="ARBA00023043"/>
    </source>
</evidence>
<accession>A0ABP8STU1</accession>
<gene>
    <name evidence="4" type="ORF">GCM10023176_42100</name>
</gene>
<protein>
    <recommendedName>
        <fullName evidence="6">Ankyrin repeat domain-containing protein</fullName>
    </recommendedName>
</protein>
<reference evidence="5" key="1">
    <citation type="journal article" date="2019" name="Int. J. Syst. Evol. Microbiol.">
        <title>The Global Catalogue of Microorganisms (GCM) 10K type strain sequencing project: providing services to taxonomists for standard genome sequencing and annotation.</title>
        <authorList>
            <consortium name="The Broad Institute Genomics Platform"/>
            <consortium name="The Broad Institute Genome Sequencing Center for Infectious Disease"/>
            <person name="Wu L."/>
            <person name="Ma J."/>
        </authorList>
    </citation>
    <scope>NUCLEOTIDE SEQUENCE [LARGE SCALE GENOMIC DNA]</scope>
    <source>
        <strain evidence="5">JCM 3175</strain>
    </source>
</reference>
<dbReference type="Proteomes" id="UP001500307">
    <property type="component" value="Unassembled WGS sequence"/>
</dbReference>
<evidence type="ECO:0000313" key="4">
    <source>
        <dbReference type="EMBL" id="GAA4574648.1"/>
    </source>
</evidence>
<feature type="repeat" description="ANK" evidence="3">
    <location>
        <begin position="85"/>
        <end position="117"/>
    </location>
</feature>
<name>A0ABP8STU1_9ACTN</name>
<dbReference type="PROSITE" id="PS50088">
    <property type="entry name" value="ANK_REPEAT"/>
    <property type="match status" value="1"/>
</dbReference>
<dbReference type="InterPro" id="IPR050776">
    <property type="entry name" value="Ank_Repeat/CDKN_Inhibitor"/>
</dbReference>
<dbReference type="InterPro" id="IPR036770">
    <property type="entry name" value="Ankyrin_rpt-contain_sf"/>
</dbReference>
<comment type="caution">
    <text evidence="4">The sequence shown here is derived from an EMBL/GenBank/DDBJ whole genome shotgun (WGS) entry which is preliminary data.</text>
</comment>
<dbReference type="Gene3D" id="1.25.40.20">
    <property type="entry name" value="Ankyrin repeat-containing domain"/>
    <property type="match status" value="2"/>
</dbReference>
<evidence type="ECO:0000256" key="1">
    <source>
        <dbReference type="ARBA" id="ARBA00022737"/>
    </source>
</evidence>
<dbReference type="PANTHER" id="PTHR24201:SF16">
    <property type="entry name" value="ANKYRIN-1-LIKE-RELATED"/>
    <property type="match status" value="1"/>
</dbReference>
<evidence type="ECO:0000313" key="5">
    <source>
        <dbReference type="Proteomes" id="UP001500307"/>
    </source>
</evidence>
<keyword evidence="2 3" id="KW-0040">ANK repeat</keyword>
<evidence type="ECO:0000256" key="3">
    <source>
        <dbReference type="PROSITE-ProRule" id="PRU00023"/>
    </source>
</evidence>